<evidence type="ECO:0000259" key="1">
    <source>
        <dbReference type="Pfam" id="PF12728"/>
    </source>
</evidence>
<protein>
    <submittedName>
        <fullName evidence="2">Transcriptional regulator, AlpA family</fullName>
    </submittedName>
</protein>
<gene>
    <name evidence="2" type="ORF">PEB0149_013510</name>
</gene>
<dbReference type="InterPro" id="IPR041657">
    <property type="entry name" value="HTH_17"/>
</dbReference>
<dbReference type="AlphaFoldDB" id="A0A1R0FAI5"/>
<dbReference type="Gene3D" id="1.10.238.160">
    <property type="match status" value="1"/>
</dbReference>
<name>A0A1R0FAI5_9HYPH</name>
<organism evidence="2 3">
    <name type="scientific">Bartonella apis</name>
    <dbReference type="NCBI Taxonomy" id="1686310"/>
    <lineage>
        <taxon>Bacteria</taxon>
        <taxon>Pseudomonadati</taxon>
        <taxon>Pseudomonadota</taxon>
        <taxon>Alphaproteobacteria</taxon>
        <taxon>Hyphomicrobiales</taxon>
        <taxon>Bartonellaceae</taxon>
        <taxon>Bartonella</taxon>
    </lineage>
</organism>
<sequence>MTNIDTLLNAKESAKILQISAPTFWRRVADGTIPPAVKIGNLSRWPQSEILEVIEKAKAQRNVGAH</sequence>
<evidence type="ECO:0000313" key="3">
    <source>
        <dbReference type="Proteomes" id="UP000187344"/>
    </source>
</evidence>
<comment type="caution">
    <text evidence="2">The sequence shown here is derived from an EMBL/GenBank/DDBJ whole genome shotgun (WGS) entry which is preliminary data.</text>
</comment>
<keyword evidence="3" id="KW-1185">Reference proteome</keyword>
<dbReference type="OrthoDB" id="9801242at2"/>
<dbReference type="Proteomes" id="UP000187344">
    <property type="component" value="Unassembled WGS sequence"/>
</dbReference>
<dbReference type="EMBL" id="LXYT01000001">
    <property type="protein sequence ID" value="OLY43909.1"/>
    <property type="molecule type" value="Genomic_DNA"/>
</dbReference>
<feature type="domain" description="Helix-turn-helix" evidence="1">
    <location>
        <begin position="7"/>
        <end position="56"/>
    </location>
</feature>
<proteinExistence type="predicted"/>
<reference evidence="2 3" key="1">
    <citation type="submission" date="2016-12" db="EMBL/GenBank/DDBJ databases">
        <title>Comparative genomics of Bartonella apis.</title>
        <authorList>
            <person name="Engel P."/>
        </authorList>
    </citation>
    <scope>NUCLEOTIDE SEQUENCE [LARGE SCALE GENOMIC DNA]</scope>
    <source>
        <strain evidence="2 3">PEB0149</strain>
    </source>
</reference>
<evidence type="ECO:0000313" key="2">
    <source>
        <dbReference type="EMBL" id="OLY43909.1"/>
    </source>
</evidence>
<dbReference type="RefSeq" id="WP_075869074.1">
    <property type="nucleotide sequence ID" value="NZ_LXYT01000001.1"/>
</dbReference>
<dbReference type="Pfam" id="PF12728">
    <property type="entry name" value="HTH_17"/>
    <property type="match status" value="1"/>
</dbReference>
<accession>A0A1R0FAI5</accession>